<dbReference type="AlphaFoldDB" id="A0A7S0WEI0"/>
<feature type="region of interest" description="Disordered" evidence="1">
    <location>
        <begin position="98"/>
        <end position="121"/>
    </location>
</feature>
<gene>
    <name evidence="2" type="ORF">HTEP1355_LOCUS20994</name>
</gene>
<proteinExistence type="predicted"/>
<dbReference type="EMBL" id="HBFN01036216">
    <property type="protein sequence ID" value="CAD8807314.1"/>
    <property type="molecule type" value="Transcribed_RNA"/>
</dbReference>
<feature type="compositionally biased region" description="Basic and acidic residues" evidence="1">
    <location>
        <begin position="98"/>
        <end position="111"/>
    </location>
</feature>
<organism evidence="2">
    <name type="scientific">Hemiselmis tepida</name>
    <dbReference type="NCBI Taxonomy" id="464990"/>
    <lineage>
        <taxon>Eukaryota</taxon>
        <taxon>Cryptophyceae</taxon>
        <taxon>Cryptomonadales</taxon>
        <taxon>Hemiselmidaceae</taxon>
        <taxon>Hemiselmis</taxon>
    </lineage>
</organism>
<reference evidence="2" key="1">
    <citation type="submission" date="2021-01" db="EMBL/GenBank/DDBJ databases">
        <authorList>
            <person name="Corre E."/>
            <person name="Pelletier E."/>
            <person name="Niang G."/>
            <person name="Scheremetjew M."/>
            <person name="Finn R."/>
            <person name="Kale V."/>
            <person name="Holt S."/>
            <person name="Cochrane G."/>
            <person name="Meng A."/>
            <person name="Brown T."/>
            <person name="Cohen L."/>
        </authorList>
    </citation>
    <scope>NUCLEOTIDE SEQUENCE</scope>
    <source>
        <strain evidence="2">CCMP443</strain>
    </source>
</reference>
<evidence type="ECO:0000256" key="1">
    <source>
        <dbReference type="SAM" id="MobiDB-lite"/>
    </source>
</evidence>
<sequence>MDYNLGDRKNCLIGNWNEEHSLHSYAGHYRTAPTAGMTHVRCIEHSIRYDSADLKSSHTKDFSDPKDPLNPLVYKPQACVGARQRLINAKLAGVQPDLHKDEDRPQRDWGTTHKSSYQVPADGEEFRTTKGGRRMRTQDNVPREYRDRTFLLEHNILAPHISLEGGAGGEAGSVEADRLADLQARDVPITVYSANVGKFEASNHGEGANPYGRHSAFSQPIEEYIRGGTFKDL</sequence>
<accession>A0A7S0WEI0</accession>
<name>A0A7S0WEI0_9CRYP</name>
<evidence type="ECO:0000313" key="2">
    <source>
        <dbReference type="EMBL" id="CAD8807314.1"/>
    </source>
</evidence>
<protein>
    <submittedName>
        <fullName evidence="2">Uncharacterized protein</fullName>
    </submittedName>
</protein>